<feature type="domain" description="Glutaredoxin" evidence="10">
    <location>
        <begin position="23"/>
        <end position="87"/>
    </location>
</feature>
<feature type="binding site" evidence="8">
    <location>
        <begin position="90"/>
        <end position="91"/>
    </location>
    <ligand>
        <name>glutathione</name>
        <dbReference type="ChEBI" id="CHEBI:57925"/>
    </ligand>
</feature>
<keyword evidence="5 9" id="KW-0411">Iron-sulfur</keyword>
<evidence type="ECO:0000256" key="8">
    <source>
        <dbReference type="PIRSR" id="PIRSR005894-1"/>
    </source>
</evidence>
<keyword evidence="3 9" id="KW-0479">Metal-binding</keyword>
<evidence type="ECO:0000259" key="10">
    <source>
        <dbReference type="Pfam" id="PF00462"/>
    </source>
</evidence>
<proteinExistence type="inferred from homology"/>
<evidence type="ECO:0000256" key="5">
    <source>
        <dbReference type="ARBA" id="ARBA00023014"/>
    </source>
</evidence>
<dbReference type="InterPro" id="IPR033658">
    <property type="entry name" value="GRX_PICOT-like"/>
</dbReference>
<dbReference type="CDD" id="cd03028">
    <property type="entry name" value="GRX_PICOT_like"/>
    <property type="match status" value="1"/>
</dbReference>
<comment type="caution">
    <text evidence="11">The sequence shown here is derived from an EMBL/GenBank/DDBJ whole genome shotgun (WGS) entry which is preliminary data.</text>
</comment>
<feature type="binding site" evidence="8">
    <location>
        <position position="28"/>
    </location>
    <ligand>
        <name>glutathione</name>
        <dbReference type="ChEBI" id="CHEBI:57925"/>
    </ligand>
</feature>
<dbReference type="PIRSF" id="PIRSF005894">
    <property type="entry name" value="Monothiol_GRX"/>
    <property type="match status" value="1"/>
</dbReference>
<feature type="binding site" evidence="9">
    <location>
        <position position="36"/>
    </location>
    <ligand>
        <name>[2Fe-2S] cluster</name>
        <dbReference type="ChEBI" id="CHEBI:190135"/>
        <note>ligand shared between dimeric partners</note>
    </ligand>
</feature>
<evidence type="ECO:0000256" key="1">
    <source>
        <dbReference type="ARBA" id="ARBA00009630"/>
    </source>
</evidence>
<feature type="binding site" evidence="8">
    <location>
        <position position="65"/>
    </location>
    <ligand>
        <name>glutathione</name>
        <dbReference type="ChEBI" id="CHEBI:57925"/>
    </ligand>
</feature>
<dbReference type="SUPFAM" id="SSF52833">
    <property type="entry name" value="Thioredoxin-like"/>
    <property type="match status" value="1"/>
</dbReference>
<dbReference type="InterPro" id="IPR004480">
    <property type="entry name" value="Monothiol_GRX-rel"/>
</dbReference>
<sequence length="111" mass="12012">MDDIILTPELKAEIESQINGSPVVLYMKGTPSQPMCGFSARAVGVLNNLGVPFTGINILERDDLRAGLKEYSEWPTFPQLYVKGDLIGGADIMVEMYSSGELADMLSDLAA</sequence>
<keyword evidence="6" id="KW-0676">Redox-active center</keyword>
<dbReference type="GO" id="GO:0046872">
    <property type="term" value="F:metal ion binding"/>
    <property type="evidence" value="ECO:0007669"/>
    <property type="project" value="UniProtKB-KW"/>
</dbReference>
<name>A0A6N4QYV9_BLAVI</name>
<dbReference type="InterPro" id="IPR002109">
    <property type="entry name" value="Glutaredoxin"/>
</dbReference>
<evidence type="ECO:0000256" key="6">
    <source>
        <dbReference type="ARBA" id="ARBA00023284"/>
    </source>
</evidence>
<reference evidence="11 12" key="1">
    <citation type="journal article" date="2017" name="Nat. Commun.">
        <title>In situ click chemistry generation of cyclooxygenase-2 inhibitors.</title>
        <authorList>
            <person name="Bhardwaj A."/>
            <person name="Kaur J."/>
            <person name="Wuest M."/>
            <person name="Wuest F."/>
        </authorList>
    </citation>
    <scope>NUCLEOTIDE SEQUENCE [LARGE SCALE GENOMIC DNA]</scope>
    <source>
        <strain evidence="11">S2_018_000_R2_106</strain>
    </source>
</reference>
<evidence type="ECO:0000256" key="3">
    <source>
        <dbReference type="ARBA" id="ARBA00022723"/>
    </source>
</evidence>
<accession>A0A6N4QYV9</accession>
<dbReference type="InterPro" id="IPR014434">
    <property type="entry name" value="Monothiol_GRX"/>
</dbReference>
<evidence type="ECO:0000313" key="11">
    <source>
        <dbReference type="EMBL" id="TKW60412.1"/>
    </source>
</evidence>
<dbReference type="NCBIfam" id="TIGR00365">
    <property type="entry name" value="Grx4 family monothiol glutaredoxin"/>
    <property type="match status" value="1"/>
</dbReference>
<feature type="binding site" evidence="8">
    <location>
        <position position="77"/>
    </location>
    <ligand>
        <name>glutathione</name>
        <dbReference type="ChEBI" id="CHEBI:57925"/>
    </ligand>
</feature>
<dbReference type="AlphaFoldDB" id="A0A6N4QYV9"/>
<dbReference type="FunFam" id="3.40.30.10:FF:000005">
    <property type="entry name" value="Glutaredoxin 5"/>
    <property type="match status" value="1"/>
</dbReference>
<dbReference type="GO" id="GO:0051537">
    <property type="term" value="F:2 iron, 2 sulfur cluster binding"/>
    <property type="evidence" value="ECO:0007669"/>
    <property type="project" value="UniProtKB-KW"/>
</dbReference>
<dbReference type="GO" id="GO:0015036">
    <property type="term" value="F:disulfide oxidoreductase activity"/>
    <property type="evidence" value="ECO:0007669"/>
    <property type="project" value="InterPro"/>
</dbReference>
<evidence type="ECO:0000256" key="7">
    <source>
        <dbReference type="PIRNR" id="PIRNR005894"/>
    </source>
</evidence>
<dbReference type="Pfam" id="PF00462">
    <property type="entry name" value="Glutaredoxin"/>
    <property type="match status" value="1"/>
</dbReference>
<dbReference type="PANTHER" id="PTHR10293">
    <property type="entry name" value="GLUTAREDOXIN FAMILY MEMBER"/>
    <property type="match status" value="1"/>
</dbReference>
<evidence type="ECO:0000256" key="9">
    <source>
        <dbReference type="PIRSR" id="PIRSR005894-2"/>
    </source>
</evidence>
<dbReference type="PANTHER" id="PTHR10293:SF16">
    <property type="entry name" value="GLUTAREDOXIN-RELATED PROTEIN 5, MITOCHONDRIAL"/>
    <property type="match status" value="1"/>
</dbReference>
<comment type="similarity">
    <text evidence="1 7">Belongs to the glutaredoxin family. Monothiol subfamily.</text>
</comment>
<evidence type="ECO:0000313" key="12">
    <source>
        <dbReference type="Proteomes" id="UP000320948"/>
    </source>
</evidence>
<dbReference type="Proteomes" id="UP000320948">
    <property type="component" value="Unassembled WGS sequence"/>
</dbReference>
<protein>
    <recommendedName>
        <fullName evidence="7">Glutaredoxin</fullName>
    </recommendedName>
</protein>
<dbReference type="InterPro" id="IPR036249">
    <property type="entry name" value="Thioredoxin-like_sf"/>
</dbReference>
<evidence type="ECO:0000256" key="4">
    <source>
        <dbReference type="ARBA" id="ARBA00023004"/>
    </source>
</evidence>
<evidence type="ECO:0000256" key="2">
    <source>
        <dbReference type="ARBA" id="ARBA00022714"/>
    </source>
</evidence>
<gene>
    <name evidence="11" type="primary">grxD</name>
    <name evidence="11" type="ORF">DI628_05715</name>
</gene>
<keyword evidence="4 9" id="KW-0408">Iron</keyword>
<keyword evidence="2 9" id="KW-0001">2Fe-2S</keyword>
<dbReference type="PROSITE" id="PS51354">
    <property type="entry name" value="GLUTAREDOXIN_2"/>
    <property type="match status" value="1"/>
</dbReference>
<organism evidence="11 12">
    <name type="scientific">Blastochloris viridis</name>
    <name type="common">Rhodopseudomonas viridis</name>
    <dbReference type="NCBI Taxonomy" id="1079"/>
    <lineage>
        <taxon>Bacteria</taxon>
        <taxon>Pseudomonadati</taxon>
        <taxon>Pseudomonadota</taxon>
        <taxon>Alphaproteobacteria</taxon>
        <taxon>Hyphomicrobiales</taxon>
        <taxon>Blastochloridaceae</taxon>
        <taxon>Blastochloris</taxon>
    </lineage>
</organism>
<dbReference type="Gene3D" id="3.40.30.10">
    <property type="entry name" value="Glutaredoxin"/>
    <property type="match status" value="1"/>
</dbReference>
<dbReference type="EMBL" id="VAFM01000002">
    <property type="protein sequence ID" value="TKW60412.1"/>
    <property type="molecule type" value="Genomic_DNA"/>
</dbReference>